<sequence>KVNTEELSIIAGVDNNGKEKEFYDFSPFLDVSSQRRQLFHSKSFMELDLILMETTIEACTAEVALVPVSDQACGSRQEADMVFIMDSASAGKKNTKKSLDFIKNVTSAMDVSEETIQIGMLQPDYCIPKTESFSLNSNSDKQHVASALQQPPDDDKLFTLLKNMRKDSFRPKKGGRKDAKKIAVVLVDGNLEHPMKVLKEAKRAQVNGIQMIVIFVGCDPPQPEVMDVYIPNSQTLYPGFRL</sequence>
<dbReference type="PROSITE" id="PS50234">
    <property type="entry name" value="VWFA"/>
    <property type="match status" value="1"/>
</dbReference>
<dbReference type="Gene3D" id="3.40.50.410">
    <property type="entry name" value="von Willebrand factor, type A domain"/>
    <property type="match status" value="1"/>
</dbReference>
<dbReference type="InterPro" id="IPR050525">
    <property type="entry name" value="ECM_Assembly_Org"/>
</dbReference>
<proteinExistence type="predicted"/>
<dbReference type="InterPro" id="IPR002035">
    <property type="entry name" value="VWF_A"/>
</dbReference>
<evidence type="ECO:0000259" key="1">
    <source>
        <dbReference type="PROSITE" id="PS50234"/>
    </source>
</evidence>
<name>A0A0B7B6D4_9EUPU</name>
<dbReference type="SMART" id="SM00327">
    <property type="entry name" value="VWA"/>
    <property type="match status" value="1"/>
</dbReference>
<dbReference type="InterPro" id="IPR036465">
    <property type="entry name" value="vWFA_dom_sf"/>
</dbReference>
<dbReference type="Pfam" id="PF00092">
    <property type="entry name" value="VWA"/>
    <property type="match status" value="1"/>
</dbReference>
<dbReference type="CDD" id="cd01450">
    <property type="entry name" value="vWFA_subfamily_ECM"/>
    <property type="match status" value="1"/>
</dbReference>
<dbReference type="PANTHER" id="PTHR24020">
    <property type="entry name" value="COLLAGEN ALPHA"/>
    <property type="match status" value="1"/>
</dbReference>
<dbReference type="SUPFAM" id="SSF53300">
    <property type="entry name" value="vWA-like"/>
    <property type="match status" value="1"/>
</dbReference>
<feature type="domain" description="VWFA" evidence="1">
    <location>
        <begin position="80"/>
        <end position="217"/>
    </location>
</feature>
<evidence type="ECO:0000313" key="2">
    <source>
        <dbReference type="EMBL" id="CEK87685.1"/>
    </source>
</evidence>
<reference evidence="2" key="1">
    <citation type="submission" date="2014-12" db="EMBL/GenBank/DDBJ databases">
        <title>Insight into the proteome of Arion vulgaris.</title>
        <authorList>
            <person name="Aradska J."/>
            <person name="Bulat T."/>
            <person name="Smidak R."/>
            <person name="Sarate P."/>
            <person name="Gangsoo J."/>
            <person name="Sialana F."/>
            <person name="Bilban M."/>
            <person name="Lubec G."/>
        </authorList>
    </citation>
    <scope>NUCLEOTIDE SEQUENCE</scope>
    <source>
        <tissue evidence="2">Skin</tissue>
    </source>
</reference>
<protein>
    <recommendedName>
        <fullName evidence="1">VWFA domain-containing protein</fullName>
    </recommendedName>
</protein>
<gene>
    <name evidence="2" type="primary">ORF160785</name>
</gene>
<feature type="non-terminal residue" evidence="2">
    <location>
        <position position="1"/>
    </location>
</feature>
<organism evidence="2">
    <name type="scientific">Arion vulgaris</name>
    <dbReference type="NCBI Taxonomy" id="1028688"/>
    <lineage>
        <taxon>Eukaryota</taxon>
        <taxon>Metazoa</taxon>
        <taxon>Spiralia</taxon>
        <taxon>Lophotrochozoa</taxon>
        <taxon>Mollusca</taxon>
        <taxon>Gastropoda</taxon>
        <taxon>Heterobranchia</taxon>
        <taxon>Euthyneura</taxon>
        <taxon>Panpulmonata</taxon>
        <taxon>Eupulmonata</taxon>
        <taxon>Stylommatophora</taxon>
        <taxon>Helicina</taxon>
        <taxon>Arionoidea</taxon>
        <taxon>Arionidae</taxon>
        <taxon>Arion</taxon>
    </lineage>
</organism>
<accession>A0A0B7B6D4</accession>
<dbReference type="EMBL" id="HACG01040820">
    <property type="protein sequence ID" value="CEK87685.1"/>
    <property type="molecule type" value="Transcribed_RNA"/>
</dbReference>
<dbReference type="AlphaFoldDB" id="A0A0B7B6D4"/>